<evidence type="ECO:0000313" key="1">
    <source>
        <dbReference type="EMBL" id="LAB40415.1"/>
    </source>
</evidence>
<protein>
    <submittedName>
        <fullName evidence="1">Uncharacterized protein</fullName>
    </submittedName>
</protein>
<accession>A0A2D4N412</accession>
<reference evidence="1" key="1">
    <citation type="submission" date="2017-07" db="EMBL/GenBank/DDBJ databases">
        <authorList>
            <person name="Mikheyev A."/>
            <person name="Grau M."/>
        </authorList>
    </citation>
    <scope>NUCLEOTIDE SEQUENCE</scope>
    <source>
        <tissue evidence="1">Venom_gland</tissue>
    </source>
</reference>
<name>A0A2D4N412_9SAUR</name>
<reference evidence="1" key="2">
    <citation type="submission" date="2017-11" db="EMBL/GenBank/DDBJ databases">
        <title>Coralsnake Venomics: Analyses of Venom Gland Transcriptomes and Proteomes of Six Brazilian Taxa.</title>
        <authorList>
            <person name="Aird S.D."/>
            <person name="Jorge da Silva N."/>
            <person name="Qiu L."/>
            <person name="Villar-Briones A."/>
            <person name="Aparecida-Saddi V."/>
            <person name="Campos-Telles M.P."/>
            <person name="Grau M."/>
            <person name="Mikheyev A.S."/>
        </authorList>
    </citation>
    <scope>NUCLEOTIDE SEQUENCE</scope>
    <source>
        <tissue evidence="1">Venom_gland</tissue>
    </source>
</reference>
<dbReference type="EMBL" id="IACM01151641">
    <property type="protein sequence ID" value="LAB40415.1"/>
    <property type="molecule type" value="Transcribed_RNA"/>
</dbReference>
<dbReference type="AlphaFoldDB" id="A0A2D4N412"/>
<proteinExistence type="predicted"/>
<organism evidence="1">
    <name type="scientific">Micrurus spixii</name>
    <name type="common">Amazon coral snake</name>
    <dbReference type="NCBI Taxonomy" id="129469"/>
    <lineage>
        <taxon>Eukaryota</taxon>
        <taxon>Metazoa</taxon>
        <taxon>Chordata</taxon>
        <taxon>Craniata</taxon>
        <taxon>Vertebrata</taxon>
        <taxon>Euteleostomi</taxon>
        <taxon>Lepidosauria</taxon>
        <taxon>Squamata</taxon>
        <taxon>Bifurcata</taxon>
        <taxon>Unidentata</taxon>
        <taxon>Episquamata</taxon>
        <taxon>Toxicofera</taxon>
        <taxon>Serpentes</taxon>
        <taxon>Colubroidea</taxon>
        <taxon>Elapidae</taxon>
        <taxon>Elapinae</taxon>
        <taxon>Micrurus</taxon>
    </lineage>
</organism>
<sequence length="101" mass="11814">MKITMAHDIMLLSILLDPKHRSLQHTGFKQKQDALENSMHSQNICPQDFKIAPLFPGFYSCLYTNSHRDTHCWHATYAPMHNMKHLVHFETLYYIDGKPVS</sequence>